<evidence type="ECO:0000256" key="4">
    <source>
        <dbReference type="ARBA" id="ARBA00022705"/>
    </source>
</evidence>
<dbReference type="GO" id="GO:0006260">
    <property type="term" value="P:DNA replication"/>
    <property type="evidence" value="ECO:0007669"/>
    <property type="project" value="UniProtKB-UniRule"/>
</dbReference>
<keyword evidence="5 6" id="KW-0539">Nucleus</keyword>
<feature type="domain" description="Origin recognition complex subunit 2 RecA-like" evidence="8">
    <location>
        <begin position="392"/>
        <end position="553"/>
    </location>
</feature>
<dbReference type="EMBL" id="IACT01006130">
    <property type="protein sequence ID" value="LAC25268.1"/>
    <property type="molecule type" value="mRNA"/>
</dbReference>
<feature type="compositionally biased region" description="Acidic residues" evidence="7">
    <location>
        <begin position="249"/>
        <end position="259"/>
    </location>
</feature>
<dbReference type="InterPro" id="IPR007220">
    <property type="entry name" value="ORC2"/>
</dbReference>
<feature type="compositionally biased region" description="Basic and acidic residues" evidence="7">
    <location>
        <begin position="64"/>
        <end position="75"/>
    </location>
</feature>
<comment type="subcellular location">
    <subcellularLocation>
        <location evidence="1 6">Nucleus</location>
    </subcellularLocation>
</comment>
<name>A0A2P2IAJ6_9CRUS</name>
<feature type="compositionally biased region" description="Polar residues" evidence="7">
    <location>
        <begin position="148"/>
        <end position="160"/>
    </location>
</feature>
<evidence type="ECO:0000313" key="11">
    <source>
        <dbReference type="EMBL" id="LAC25268.1"/>
    </source>
</evidence>
<evidence type="ECO:0000256" key="1">
    <source>
        <dbReference type="ARBA" id="ARBA00004123"/>
    </source>
</evidence>
<feature type="compositionally biased region" description="Basic and acidic residues" evidence="7">
    <location>
        <begin position="161"/>
        <end position="177"/>
    </location>
</feature>
<feature type="compositionally biased region" description="Acidic residues" evidence="7">
    <location>
        <begin position="128"/>
        <end position="137"/>
    </location>
</feature>
<evidence type="ECO:0000256" key="3">
    <source>
        <dbReference type="ARBA" id="ARBA00019080"/>
    </source>
</evidence>
<dbReference type="Pfam" id="PF04084">
    <property type="entry name" value="RecA-like_ORC2"/>
    <property type="match status" value="1"/>
</dbReference>
<dbReference type="Pfam" id="PF24882">
    <property type="entry name" value="WHD_ORC2"/>
    <property type="match status" value="1"/>
</dbReference>
<evidence type="ECO:0000259" key="8">
    <source>
        <dbReference type="Pfam" id="PF04084"/>
    </source>
</evidence>
<proteinExistence type="evidence at transcript level"/>
<comment type="subunit">
    <text evidence="6">Component of the origin recognition complex (ORC).</text>
</comment>
<feature type="region of interest" description="Disordered" evidence="7">
    <location>
        <begin position="1"/>
        <end position="339"/>
    </location>
</feature>
<reference evidence="11" key="1">
    <citation type="submission" date="2017-11" db="EMBL/GenBank/DDBJ databases">
        <title>The sensing device of the deep-sea amphipod.</title>
        <authorList>
            <person name="Kobayashi H."/>
            <person name="Nagahama T."/>
            <person name="Arai W."/>
            <person name="Sasagawa Y."/>
            <person name="Umeda M."/>
            <person name="Hayashi T."/>
            <person name="Nikaido I."/>
            <person name="Watanabe H."/>
            <person name="Oguri K."/>
            <person name="Kitazato H."/>
            <person name="Fujioka K."/>
            <person name="Kido Y."/>
            <person name="Takami H."/>
        </authorList>
    </citation>
    <scope>NUCLEOTIDE SEQUENCE</scope>
    <source>
        <tissue evidence="11">Whole body</tissue>
    </source>
</reference>
<reference evidence="10" key="2">
    <citation type="journal article" date="2018" name="Biosci. Biotechnol. Biochem.">
        <title>Polysaccharide hydrolase of the hadal zone amphipods Hirondellea gigas.</title>
        <authorList>
            <person name="Kobayashi H."/>
            <person name="Nagahama T."/>
            <person name="Arai W."/>
            <person name="Sasagawa Y."/>
            <person name="Umeda M."/>
            <person name="Hayashi T."/>
            <person name="Nikaido I."/>
            <person name="Watanabe H."/>
            <person name="Oguri K."/>
            <person name="Kitazato H."/>
            <person name="Fujioka K."/>
            <person name="Kido Y."/>
            <person name="Takami H."/>
        </authorList>
    </citation>
    <scope>NUCLEOTIDE SEQUENCE</scope>
    <source>
        <tissue evidence="10">Whole body</tissue>
    </source>
</reference>
<dbReference type="InterPro" id="IPR056772">
    <property type="entry name" value="RecA-like_ORC2"/>
</dbReference>
<feature type="compositionally biased region" description="Basic residues" evidence="7">
    <location>
        <begin position="314"/>
        <end position="331"/>
    </location>
</feature>
<keyword evidence="4 6" id="KW-0235">DNA replication</keyword>
<feature type="compositionally biased region" description="Low complexity" evidence="7">
    <location>
        <begin position="178"/>
        <end position="197"/>
    </location>
</feature>
<comment type="function">
    <text evidence="6">Component of the origin recognition complex (ORC) that binds origins of replication. DNA-binding is ATP-dependent. ORC is required to assemble the pre-replication complex necessary to initiate DNA replication.</text>
</comment>
<dbReference type="InterPro" id="IPR056773">
    <property type="entry name" value="WHD_ORC2"/>
</dbReference>
<feature type="domain" description="Origin recognition complex subunit 2 winged-helix" evidence="9">
    <location>
        <begin position="609"/>
        <end position="668"/>
    </location>
</feature>
<evidence type="ECO:0000256" key="2">
    <source>
        <dbReference type="ARBA" id="ARBA00007421"/>
    </source>
</evidence>
<dbReference type="EMBL" id="IACF01005454">
    <property type="protein sequence ID" value="LAB71039.1"/>
    <property type="molecule type" value="mRNA"/>
</dbReference>
<dbReference type="PANTHER" id="PTHR14052">
    <property type="entry name" value="ORIGIN RECOGNITION COMPLEX SUBUNIT 2"/>
    <property type="match status" value="1"/>
</dbReference>
<dbReference type="AlphaFoldDB" id="A0A2P2IAJ6"/>
<comment type="similarity">
    <text evidence="2 6">Belongs to the ORC2 family.</text>
</comment>
<dbReference type="PANTHER" id="PTHR14052:SF0">
    <property type="entry name" value="ORIGIN RECOGNITION COMPLEX SUBUNIT 2"/>
    <property type="match status" value="1"/>
</dbReference>
<evidence type="ECO:0000256" key="7">
    <source>
        <dbReference type="SAM" id="MobiDB-lite"/>
    </source>
</evidence>
<evidence type="ECO:0000259" key="9">
    <source>
        <dbReference type="Pfam" id="PF24882"/>
    </source>
</evidence>
<protein>
    <recommendedName>
        <fullName evidence="3 6">Origin recognition complex subunit 2</fullName>
    </recommendedName>
</protein>
<feature type="compositionally biased region" description="Basic and acidic residues" evidence="7">
    <location>
        <begin position="23"/>
        <end position="40"/>
    </location>
</feature>
<dbReference type="GO" id="GO:0005664">
    <property type="term" value="C:nuclear origin of replication recognition complex"/>
    <property type="evidence" value="ECO:0007669"/>
    <property type="project" value="UniProtKB-UniRule"/>
</dbReference>
<organism evidence="10">
    <name type="scientific">Hirondellea gigas</name>
    <dbReference type="NCBI Taxonomy" id="1518452"/>
    <lineage>
        <taxon>Eukaryota</taxon>
        <taxon>Metazoa</taxon>
        <taxon>Ecdysozoa</taxon>
        <taxon>Arthropoda</taxon>
        <taxon>Crustacea</taxon>
        <taxon>Multicrustacea</taxon>
        <taxon>Malacostraca</taxon>
        <taxon>Eumalacostraca</taxon>
        <taxon>Peracarida</taxon>
        <taxon>Amphipoda</taxon>
        <taxon>Amphilochidea</taxon>
        <taxon>Lysianassida</taxon>
        <taxon>Lysianassidira</taxon>
        <taxon>Lysianassoidea</taxon>
        <taxon>Lysianassidae</taxon>
        <taxon>Hirondellea</taxon>
    </lineage>
</organism>
<evidence type="ECO:0000256" key="5">
    <source>
        <dbReference type="ARBA" id="ARBA00023242"/>
    </source>
</evidence>
<sequence length="682" mass="76333">MTPRKSRKVDQQLSDVDQVLLADSKEKENASPRRGFRETSSRLNRPMPMSSLLHTLPEESDGDLLQKENIDKPAEYDGIASNNVVFGFSTPSKKRGRPSLLQLAVIGSAQKRQVELEKSPPNAPEPASSDEEEEDNDNAGSRKVLKTPTRQSSKTTPQTTPKDRRTPSNKAVSERVSRTPTTPTTPRVTRGRTLLTPQCVRKADKGSDAGTPRSRRSLAPQLQTLEDDDPATPKAFRTRVKTRIMEVAYDTDMDQDSSEEEKGFASDDSCNDQDYKAPSSSDTETDTTQSSVASSAVSSDDDEYIPVVKNNVKGSKKRTSPISRKKPGRKRLQADVDQGSTTTEDYFLHNDGSGAAAVTSDHTLNKLSVPRLTADVLQSIMSKTRLDHCDEREDLYNEHCAYFHKWRTLLGYGYSVFLHGVGSKKRLISEFQEEMLDNDDHLVVNGFFPSLTIKSIFSSILEEILCIEGAPTSVSEQLEYLYRHYAKPSASPLYLLIHNIDGPMLRSNTAQHTLSHLCSLRNVRLVASIDHINAPLVLDSRRVSEYNVLWFDCTTLAAYTEETSYENSLLVQQNSNLALSSLMHVFKSLTPSSKSIFLLLADYQLDTQQDSTYVGMTFTELYQRCRERVLVNSELTLRAQLTEFKDHKLLKQKKAHDGAETLLIPLDAAPLAEFVEQQKQDD</sequence>
<dbReference type="GO" id="GO:0003688">
    <property type="term" value="F:DNA replication origin binding"/>
    <property type="evidence" value="ECO:0007669"/>
    <property type="project" value="UniProtKB-UniRule"/>
</dbReference>
<evidence type="ECO:0000256" key="6">
    <source>
        <dbReference type="RuleBase" id="RU368084"/>
    </source>
</evidence>
<evidence type="ECO:0000313" key="10">
    <source>
        <dbReference type="EMBL" id="LAB71039.1"/>
    </source>
</evidence>
<accession>A0A2P2IAJ6</accession>
<feature type="compositionally biased region" description="Low complexity" evidence="7">
    <location>
        <begin position="279"/>
        <end position="298"/>
    </location>
</feature>